<feature type="compositionally biased region" description="Polar residues" evidence="1">
    <location>
        <begin position="762"/>
        <end position="783"/>
    </location>
</feature>
<reference evidence="3 4" key="1">
    <citation type="journal article" date="2018" name="PLoS Genet.">
        <title>Population sequencing reveals clonal diversity and ancestral inbreeding in the grapevine cultivar Chardonnay.</title>
        <authorList>
            <person name="Roach M.J."/>
            <person name="Johnson D.L."/>
            <person name="Bohlmann J."/>
            <person name="van Vuuren H.J."/>
            <person name="Jones S.J."/>
            <person name="Pretorius I.S."/>
            <person name="Schmidt S.A."/>
            <person name="Borneman A.R."/>
        </authorList>
    </citation>
    <scope>NUCLEOTIDE SEQUENCE [LARGE SCALE GENOMIC DNA]</scope>
    <source>
        <strain evidence="4">cv. Chardonnay</strain>
        <tissue evidence="3">Leaf</tissue>
    </source>
</reference>
<organism evidence="3 4">
    <name type="scientific">Vitis vinifera</name>
    <name type="common">Grape</name>
    <dbReference type="NCBI Taxonomy" id="29760"/>
    <lineage>
        <taxon>Eukaryota</taxon>
        <taxon>Viridiplantae</taxon>
        <taxon>Streptophyta</taxon>
        <taxon>Embryophyta</taxon>
        <taxon>Tracheophyta</taxon>
        <taxon>Spermatophyta</taxon>
        <taxon>Magnoliopsida</taxon>
        <taxon>eudicotyledons</taxon>
        <taxon>Gunneridae</taxon>
        <taxon>Pentapetalae</taxon>
        <taxon>rosids</taxon>
        <taxon>Vitales</taxon>
        <taxon>Vitaceae</taxon>
        <taxon>Viteae</taxon>
        <taxon>Vitis</taxon>
    </lineage>
</organism>
<feature type="compositionally biased region" description="Basic residues" evidence="1">
    <location>
        <begin position="728"/>
        <end position="743"/>
    </location>
</feature>
<feature type="compositionally biased region" description="Basic and acidic residues" evidence="1">
    <location>
        <begin position="820"/>
        <end position="832"/>
    </location>
</feature>
<feature type="region of interest" description="Disordered" evidence="1">
    <location>
        <begin position="246"/>
        <end position="266"/>
    </location>
</feature>
<protein>
    <submittedName>
        <fullName evidence="3">B2 protein</fullName>
    </submittedName>
</protein>
<evidence type="ECO:0000313" key="4">
    <source>
        <dbReference type="Proteomes" id="UP000288805"/>
    </source>
</evidence>
<dbReference type="Proteomes" id="UP000288805">
    <property type="component" value="Unassembled WGS sequence"/>
</dbReference>
<feature type="compositionally biased region" description="Basic and acidic residues" evidence="1">
    <location>
        <begin position="840"/>
        <end position="853"/>
    </location>
</feature>
<dbReference type="PANTHER" id="PTHR46444:SF9">
    <property type="entry name" value="DCD (DEVELOPMENT AND CELL DEATH) DOMAIN PROTEIN"/>
    <property type="match status" value="1"/>
</dbReference>
<dbReference type="EMBL" id="QGNW01000692">
    <property type="protein sequence ID" value="RVW65176.1"/>
    <property type="molecule type" value="Genomic_DNA"/>
</dbReference>
<dbReference type="Pfam" id="PF10539">
    <property type="entry name" value="Dev_Cell_Death"/>
    <property type="match status" value="1"/>
</dbReference>
<evidence type="ECO:0000256" key="1">
    <source>
        <dbReference type="SAM" id="MobiDB-lite"/>
    </source>
</evidence>
<evidence type="ECO:0000259" key="2">
    <source>
        <dbReference type="PROSITE" id="PS51222"/>
    </source>
</evidence>
<gene>
    <name evidence="3" type="primary">B2_12</name>
    <name evidence="3" type="ORF">CK203_035753</name>
</gene>
<feature type="region of interest" description="Disordered" evidence="1">
    <location>
        <begin position="716"/>
        <end position="792"/>
    </location>
</feature>
<feature type="region of interest" description="Disordered" evidence="1">
    <location>
        <begin position="867"/>
        <end position="886"/>
    </location>
</feature>
<feature type="region of interest" description="Disordered" evidence="1">
    <location>
        <begin position="817"/>
        <end position="856"/>
    </location>
</feature>
<comment type="caution">
    <text evidence="3">The sequence shown here is derived from an EMBL/GenBank/DDBJ whole genome shotgun (WGS) entry which is preliminary data.</text>
</comment>
<feature type="domain" description="DCD" evidence="2">
    <location>
        <begin position="1"/>
        <end position="117"/>
    </location>
</feature>
<evidence type="ECO:0000313" key="3">
    <source>
        <dbReference type="EMBL" id="RVW65176.1"/>
    </source>
</evidence>
<sequence>MEECLRRNLFGLPFSKAGFVKHVKVGMVLFLFEYEKRELHGVFQASTDGAIDIVPEAFCSSGKRFSAQVRITTIWNCTPLTEHEFSDAIRDNYFAANKFNFGLSKDQVHRLLLLFSSKKLKDLQPQRQLRRSNVSKPVRSSLGKVRRVDAKTGHRKENVHGVNNDLWPAILTEYPGNSLGKISRLPDEASFAVSDQGERQRALERDIGLFISTVKDEVIKIPDSGRFTTSDRVGNDRITAEYQEKSLGKERRASYNGRNPLKQPNDLKPVLTTERREKSLGKERMAYVGRHSTSDWFGNECNAHSDLGAVISTEYTRNSLKLSNDDRFEMSGRSGNQLDSGNDDLGPAISVECLGNSLGEVRRGPDPERFMTSDRIGNEGQVNDDLGPAISTGIPVNPLGDARRVVDDNRFMVSNRVRNQLQVDDDPRMAFSTEYYRNSLGEARRVTNVDRFAKSDWVGNECQMDNNIEPAISTEYLCKPNLNRLDYSGKQIKGTDNSSAQPYFESSAFCLREQRTSCEDTIATSTDPYRSGTPTIHYSGLPSCGLYHSSNSVQECPHCSSLGNAFSSPKNKSPPFHAESRGVTRCLDITSGLGNCVSSPTPNDYECSCYRTTMPFSGPGYSESKAVEFSDLEGYRGSSFAGSLLPVPLLKVKMMALLHIPSGPLRRLHMIMGILKHHTTKINYFRKVGMVKLMLPMFLCQMRFNATLKKNMDATLGNGESDHERTKGKPAVHFKRRKERKLVRPNFSKNEPSHEKDVIGENTPNLQLSSQESSFSKDNTGSCEASDRNHENKKNVGQQAGLLHAPCQAGCEAISTEAKSGSDSEGGRKEESGSGLSLKNEGENGKEGSKIEEANLSVTCRDESIAEESMGHGLSQDHVTESCSNVQESSLKICEENAGSVTGLESA</sequence>
<dbReference type="AlphaFoldDB" id="A0A438FYY9"/>
<dbReference type="InterPro" id="IPR013989">
    <property type="entry name" value="Dev_and_cell_death_domain"/>
</dbReference>
<dbReference type="SMART" id="SM00767">
    <property type="entry name" value="DCD"/>
    <property type="match status" value="1"/>
</dbReference>
<dbReference type="PROSITE" id="PS51222">
    <property type="entry name" value="DCD"/>
    <property type="match status" value="1"/>
</dbReference>
<name>A0A438FYY9_VITVI</name>
<accession>A0A438FYY9</accession>
<proteinExistence type="predicted"/>
<dbReference type="PANTHER" id="PTHR46444">
    <property type="entry name" value="DCD (DEVELOPMENT AND CELL DEATH) DOMAIN PROTEIN-RELATED"/>
    <property type="match status" value="1"/>
</dbReference>